<dbReference type="Proteomes" id="UP000565698">
    <property type="component" value="Unassembled WGS sequence"/>
</dbReference>
<keyword evidence="4" id="KW-0325">Glycoprotein</keyword>
<dbReference type="Pfam" id="PF00084">
    <property type="entry name" value="Sushi"/>
    <property type="match status" value="2"/>
</dbReference>
<gene>
    <name evidence="7" type="primary">Cd55_2</name>
    <name evidence="7" type="ORF">THIORB_R10345</name>
</gene>
<keyword evidence="2" id="KW-0677">Repeat</keyword>
<dbReference type="SUPFAM" id="SSF57535">
    <property type="entry name" value="Complement control module/SCR domain"/>
    <property type="match status" value="2"/>
</dbReference>
<dbReference type="InterPro" id="IPR051277">
    <property type="entry name" value="SEZ6_CSMD_C4BPB_Regulators"/>
</dbReference>
<sequence>CNAPASLVFAELKEPHSNQTIFPVGGTVEYVCRPGYTQHPGVPTVITCLENQTWSAALEFCKRKQCPNPGELENGRALVLTDLLLGSKVNYTCDKGYKLVGGSQRTCEVSGTRVSWSGDAPVCQQAKCPPPPSIANG</sequence>
<organism evidence="7 8">
    <name type="scientific">Thinocorus orbignyianus</name>
    <dbReference type="NCBI Taxonomy" id="161742"/>
    <lineage>
        <taxon>Eukaryota</taxon>
        <taxon>Metazoa</taxon>
        <taxon>Chordata</taxon>
        <taxon>Craniata</taxon>
        <taxon>Vertebrata</taxon>
        <taxon>Euteleostomi</taxon>
        <taxon>Archelosauria</taxon>
        <taxon>Archosauria</taxon>
        <taxon>Dinosauria</taxon>
        <taxon>Saurischia</taxon>
        <taxon>Theropoda</taxon>
        <taxon>Coelurosauria</taxon>
        <taxon>Aves</taxon>
        <taxon>Neognathae</taxon>
        <taxon>Neoaves</taxon>
        <taxon>Aequornithes</taxon>
        <taxon>Ciconiiformes</taxon>
        <taxon>Thinocoridae</taxon>
        <taxon>Thinocorus</taxon>
    </lineage>
</organism>
<dbReference type="OrthoDB" id="5804959at2759"/>
<evidence type="ECO:0000259" key="6">
    <source>
        <dbReference type="PROSITE" id="PS50923"/>
    </source>
</evidence>
<name>A0A7L1X1T9_9AVES</name>
<dbReference type="FunFam" id="2.10.70.10:FF:000055">
    <property type="entry name" value="Complement decay-accelerating factor, GPI-anchored"/>
    <property type="match status" value="1"/>
</dbReference>
<keyword evidence="8" id="KW-1185">Reference proteome</keyword>
<feature type="non-terminal residue" evidence="7">
    <location>
        <position position="137"/>
    </location>
</feature>
<comment type="caution">
    <text evidence="5">Lacks conserved residue(s) required for the propagation of feature annotation.</text>
</comment>
<evidence type="ECO:0000313" key="8">
    <source>
        <dbReference type="Proteomes" id="UP000565698"/>
    </source>
</evidence>
<proteinExistence type="predicted"/>
<evidence type="ECO:0000256" key="3">
    <source>
        <dbReference type="ARBA" id="ARBA00023157"/>
    </source>
</evidence>
<feature type="domain" description="Sushi" evidence="6">
    <location>
        <begin position="64"/>
        <end position="125"/>
    </location>
</feature>
<evidence type="ECO:0000256" key="4">
    <source>
        <dbReference type="ARBA" id="ARBA00023180"/>
    </source>
</evidence>
<dbReference type="PROSITE" id="PS50923">
    <property type="entry name" value="SUSHI"/>
    <property type="match status" value="2"/>
</dbReference>
<keyword evidence="3" id="KW-1015">Disulfide bond</keyword>
<dbReference type="InterPro" id="IPR000436">
    <property type="entry name" value="Sushi_SCR_CCP_dom"/>
</dbReference>
<evidence type="ECO:0000256" key="5">
    <source>
        <dbReference type="PROSITE-ProRule" id="PRU00302"/>
    </source>
</evidence>
<evidence type="ECO:0000256" key="2">
    <source>
        <dbReference type="ARBA" id="ARBA00022737"/>
    </source>
</evidence>
<reference evidence="7 8" key="1">
    <citation type="submission" date="2019-09" db="EMBL/GenBank/DDBJ databases">
        <title>Bird 10,000 Genomes (B10K) Project - Family phase.</title>
        <authorList>
            <person name="Zhang G."/>
        </authorList>
    </citation>
    <scope>NUCLEOTIDE SEQUENCE [LARGE SCALE GENOMIC DNA]</scope>
    <source>
        <strain evidence="7">B10K-DU-002-47</strain>
        <tissue evidence="7">Muscle</tissue>
    </source>
</reference>
<dbReference type="PANTHER" id="PTHR45656">
    <property type="entry name" value="PROTEIN CBR-CLEC-78"/>
    <property type="match status" value="1"/>
</dbReference>
<dbReference type="CDD" id="cd00033">
    <property type="entry name" value="CCP"/>
    <property type="match status" value="2"/>
</dbReference>
<accession>A0A7L1X1T9</accession>
<dbReference type="Gene3D" id="2.10.70.10">
    <property type="entry name" value="Complement Module, domain 1"/>
    <property type="match status" value="2"/>
</dbReference>
<comment type="caution">
    <text evidence="7">The sequence shown here is derived from an EMBL/GenBank/DDBJ whole genome shotgun (WGS) entry which is preliminary data.</text>
</comment>
<dbReference type="SMART" id="SM00032">
    <property type="entry name" value="CCP"/>
    <property type="match status" value="2"/>
</dbReference>
<feature type="domain" description="Sushi" evidence="6">
    <location>
        <begin position="1"/>
        <end position="63"/>
    </location>
</feature>
<dbReference type="AlphaFoldDB" id="A0A7L1X1T9"/>
<protein>
    <submittedName>
        <fullName evidence="7">DAF factor</fullName>
    </submittedName>
</protein>
<dbReference type="EMBL" id="VXBW01000604">
    <property type="protein sequence ID" value="NXP03119.1"/>
    <property type="molecule type" value="Genomic_DNA"/>
</dbReference>
<evidence type="ECO:0000313" key="7">
    <source>
        <dbReference type="EMBL" id="NXP03119.1"/>
    </source>
</evidence>
<feature type="non-terminal residue" evidence="7">
    <location>
        <position position="1"/>
    </location>
</feature>
<dbReference type="InterPro" id="IPR035976">
    <property type="entry name" value="Sushi/SCR/CCP_sf"/>
</dbReference>
<keyword evidence="1 5" id="KW-0768">Sushi</keyword>
<dbReference type="PANTHER" id="PTHR45656:SF15">
    <property type="entry name" value="SUSHI DOMAIN-CONTAINING PROTEIN"/>
    <property type="match status" value="1"/>
</dbReference>
<evidence type="ECO:0000256" key="1">
    <source>
        <dbReference type="ARBA" id="ARBA00022659"/>
    </source>
</evidence>